<dbReference type="EMBL" id="JACEIK010000531">
    <property type="protein sequence ID" value="MCD7458623.1"/>
    <property type="molecule type" value="Genomic_DNA"/>
</dbReference>
<feature type="region of interest" description="Disordered" evidence="1">
    <location>
        <begin position="66"/>
        <end position="98"/>
    </location>
</feature>
<protein>
    <submittedName>
        <fullName evidence="2">Uncharacterized protein</fullName>
    </submittedName>
</protein>
<gene>
    <name evidence="2" type="ORF">HAX54_038747</name>
</gene>
<evidence type="ECO:0000313" key="2">
    <source>
        <dbReference type="EMBL" id="MCD7458623.1"/>
    </source>
</evidence>
<evidence type="ECO:0000313" key="3">
    <source>
        <dbReference type="Proteomes" id="UP000823775"/>
    </source>
</evidence>
<dbReference type="Proteomes" id="UP000823775">
    <property type="component" value="Unassembled WGS sequence"/>
</dbReference>
<sequence length="98" mass="10680">MNANNSSYHLTAGHTRLVDTQDFLSISLIFLITEHHYDPYNQGTSGIMFDPEDVVKKEGASHETVIPHIDTLSPPTQPTDLVCSSDPVPTLPDTTASS</sequence>
<organism evidence="2 3">
    <name type="scientific">Datura stramonium</name>
    <name type="common">Jimsonweed</name>
    <name type="synonym">Common thornapple</name>
    <dbReference type="NCBI Taxonomy" id="4076"/>
    <lineage>
        <taxon>Eukaryota</taxon>
        <taxon>Viridiplantae</taxon>
        <taxon>Streptophyta</taxon>
        <taxon>Embryophyta</taxon>
        <taxon>Tracheophyta</taxon>
        <taxon>Spermatophyta</taxon>
        <taxon>Magnoliopsida</taxon>
        <taxon>eudicotyledons</taxon>
        <taxon>Gunneridae</taxon>
        <taxon>Pentapetalae</taxon>
        <taxon>asterids</taxon>
        <taxon>lamiids</taxon>
        <taxon>Solanales</taxon>
        <taxon>Solanaceae</taxon>
        <taxon>Solanoideae</taxon>
        <taxon>Datureae</taxon>
        <taxon>Datura</taxon>
    </lineage>
</organism>
<comment type="caution">
    <text evidence="2">The sequence shown here is derived from an EMBL/GenBank/DDBJ whole genome shotgun (WGS) entry which is preliminary data.</text>
</comment>
<evidence type="ECO:0000256" key="1">
    <source>
        <dbReference type="SAM" id="MobiDB-lite"/>
    </source>
</evidence>
<keyword evidence="3" id="KW-1185">Reference proteome</keyword>
<name>A0ABS8SIM6_DATST</name>
<proteinExistence type="predicted"/>
<accession>A0ABS8SIM6</accession>
<reference evidence="2 3" key="1">
    <citation type="journal article" date="2021" name="BMC Genomics">
        <title>Datura genome reveals duplications of psychoactive alkaloid biosynthetic genes and high mutation rate following tissue culture.</title>
        <authorList>
            <person name="Rajewski A."/>
            <person name="Carter-House D."/>
            <person name="Stajich J."/>
            <person name="Litt A."/>
        </authorList>
    </citation>
    <scope>NUCLEOTIDE SEQUENCE [LARGE SCALE GENOMIC DNA]</scope>
    <source>
        <strain evidence="2">AR-01</strain>
    </source>
</reference>